<protein>
    <recommendedName>
        <fullName evidence="3">Glycosyl hydrolase family 32 N-terminal domain-containing protein</fullName>
    </recommendedName>
</protein>
<comment type="caution">
    <text evidence="1">The sequence shown here is derived from an EMBL/GenBank/DDBJ whole genome shotgun (WGS) entry which is preliminary data.</text>
</comment>
<dbReference type="Gene3D" id="2.115.10.20">
    <property type="entry name" value="Glycosyl hydrolase domain, family 43"/>
    <property type="match status" value="1"/>
</dbReference>
<organism evidence="1 2">
    <name type="scientific">Halorubrum californiense DSM 19288</name>
    <dbReference type="NCBI Taxonomy" id="1227465"/>
    <lineage>
        <taxon>Archaea</taxon>
        <taxon>Methanobacteriati</taxon>
        <taxon>Methanobacteriota</taxon>
        <taxon>Stenosarchaea group</taxon>
        <taxon>Halobacteria</taxon>
        <taxon>Halobacteriales</taxon>
        <taxon>Haloferacaceae</taxon>
        <taxon>Halorubrum</taxon>
    </lineage>
</organism>
<sequence>MGNFAPPPPLDANATTMIMEPPERGEGNWVGAPCVHRHKGRTFLAVRERNPDERGHTIVIYERDGIETYTERVRITAAELGVTSIERPALTTDPDSGKFKLYLPVDAHRNCWHIQKLADVDELAAFDPATARDVLRPEDDHTDRSTVKDPYVVTTGGKYYMFYAGSDGHSTRAHLATSIDGDTWSRRDEPVLNSQFWHDERTRISCVVPAPDAPVWYVFYDGSGRTDYGSTWNLRTGLAISPDLRTCEDTSPQGPIISAPTANNRLAPQTFATCRYMDVLLTDNGWDVYFEMARDDGSFALYHQQLTSERFRT</sequence>
<dbReference type="Proteomes" id="UP000011586">
    <property type="component" value="Unassembled WGS sequence"/>
</dbReference>
<proteinExistence type="predicted"/>
<dbReference type="RefSeq" id="WP_008444843.1">
    <property type="nucleotide sequence ID" value="NZ_AOJK01000067.1"/>
</dbReference>
<keyword evidence="2" id="KW-1185">Reference proteome</keyword>
<reference evidence="1 2" key="1">
    <citation type="journal article" date="2014" name="PLoS Genet.">
        <title>Phylogenetically driven sequencing of extremely halophilic archaea reveals strategies for static and dynamic osmo-response.</title>
        <authorList>
            <person name="Becker E.A."/>
            <person name="Seitzer P.M."/>
            <person name="Tritt A."/>
            <person name="Larsen D."/>
            <person name="Krusor M."/>
            <person name="Yao A.I."/>
            <person name="Wu D."/>
            <person name="Madern D."/>
            <person name="Eisen J.A."/>
            <person name="Darling A.E."/>
            <person name="Facciotti M.T."/>
        </authorList>
    </citation>
    <scope>NUCLEOTIDE SEQUENCE [LARGE SCALE GENOMIC DNA]</scope>
    <source>
        <strain evidence="1 2">DSM 19288</strain>
    </source>
</reference>
<accession>M0DZ06</accession>
<dbReference type="SUPFAM" id="SSF75005">
    <property type="entry name" value="Arabinanase/levansucrase/invertase"/>
    <property type="match status" value="1"/>
</dbReference>
<dbReference type="STRING" id="1227465.C463_14130"/>
<gene>
    <name evidence="1" type="ORF">C463_14130</name>
</gene>
<name>M0DZ06_9EURY</name>
<dbReference type="EMBL" id="AOJK01000067">
    <property type="protein sequence ID" value="ELZ40736.1"/>
    <property type="molecule type" value="Genomic_DNA"/>
</dbReference>
<dbReference type="InterPro" id="IPR023296">
    <property type="entry name" value="Glyco_hydro_beta-prop_sf"/>
</dbReference>
<dbReference type="OrthoDB" id="6245at2157"/>
<evidence type="ECO:0000313" key="2">
    <source>
        <dbReference type="Proteomes" id="UP000011586"/>
    </source>
</evidence>
<evidence type="ECO:0000313" key="1">
    <source>
        <dbReference type="EMBL" id="ELZ40736.1"/>
    </source>
</evidence>
<dbReference type="AlphaFoldDB" id="M0DZ06"/>
<evidence type="ECO:0008006" key="3">
    <source>
        <dbReference type="Google" id="ProtNLM"/>
    </source>
</evidence>